<feature type="domain" description="Phytochrome chromophore attachment site" evidence="5">
    <location>
        <begin position="200"/>
        <end position="358"/>
    </location>
</feature>
<dbReference type="FunFam" id="3.30.70.270:FF:000001">
    <property type="entry name" value="Diguanylate cyclase domain protein"/>
    <property type="match status" value="1"/>
</dbReference>
<dbReference type="GO" id="GO:0006355">
    <property type="term" value="P:regulation of DNA-templated transcription"/>
    <property type="evidence" value="ECO:0007669"/>
    <property type="project" value="InterPro"/>
</dbReference>
<evidence type="ECO:0000256" key="2">
    <source>
        <dbReference type="ARBA" id="ARBA00022606"/>
    </source>
</evidence>
<accession>A0A2U1TDA5</accession>
<evidence type="ECO:0000256" key="3">
    <source>
        <dbReference type="ARBA" id="ARBA00022991"/>
    </source>
</evidence>
<dbReference type="SUPFAM" id="SSF55781">
    <property type="entry name" value="GAF domain-like"/>
    <property type="match status" value="2"/>
</dbReference>
<dbReference type="InterPro" id="IPR029787">
    <property type="entry name" value="Nucleotide_cyclase"/>
</dbReference>
<dbReference type="InterPro" id="IPR001294">
    <property type="entry name" value="Phytochrome"/>
</dbReference>
<protein>
    <recommendedName>
        <fullName evidence="9">GGDEF domain-containing protein</fullName>
    </recommendedName>
</protein>
<dbReference type="Pfam" id="PF00360">
    <property type="entry name" value="PHY"/>
    <property type="match status" value="1"/>
</dbReference>
<dbReference type="SUPFAM" id="SSF55785">
    <property type="entry name" value="PYP-like sensor domain (PAS domain)"/>
    <property type="match status" value="1"/>
</dbReference>
<proteinExistence type="predicted"/>
<dbReference type="InterPro" id="IPR000160">
    <property type="entry name" value="GGDEF_dom"/>
</dbReference>
<name>A0A2U1TDA5_9MICO</name>
<dbReference type="NCBIfam" id="TIGR00254">
    <property type="entry name" value="GGDEF"/>
    <property type="match status" value="1"/>
</dbReference>
<dbReference type="GO" id="GO:0009881">
    <property type="term" value="F:photoreceptor activity"/>
    <property type="evidence" value="ECO:0007669"/>
    <property type="project" value="UniProtKB-KW"/>
</dbReference>
<dbReference type="Pfam" id="PF08446">
    <property type="entry name" value="PAS_2"/>
    <property type="match status" value="1"/>
</dbReference>
<dbReference type="InterPro" id="IPR043150">
    <property type="entry name" value="Phytochrome_PHY_sf"/>
</dbReference>
<dbReference type="EMBL" id="QEFB01000009">
    <property type="protein sequence ID" value="PWC06854.1"/>
    <property type="molecule type" value="Genomic_DNA"/>
</dbReference>
<organism evidence="7 8">
    <name type="scientific">Mycetocola zhujimingii</name>
    <dbReference type="NCBI Taxonomy" id="2079792"/>
    <lineage>
        <taxon>Bacteria</taxon>
        <taxon>Bacillati</taxon>
        <taxon>Actinomycetota</taxon>
        <taxon>Actinomycetes</taxon>
        <taxon>Micrococcales</taxon>
        <taxon>Microbacteriaceae</taxon>
        <taxon>Mycetocola</taxon>
    </lineage>
</organism>
<dbReference type="PRINTS" id="PR01033">
    <property type="entry name" value="PHYTOCHROME"/>
</dbReference>
<dbReference type="Pfam" id="PF01590">
    <property type="entry name" value="GAF"/>
    <property type="match status" value="1"/>
</dbReference>
<dbReference type="InterPro" id="IPR013654">
    <property type="entry name" value="PAS_2"/>
</dbReference>
<evidence type="ECO:0000256" key="4">
    <source>
        <dbReference type="ARBA" id="ARBA00023170"/>
    </source>
</evidence>
<dbReference type="GO" id="GO:0009584">
    <property type="term" value="P:detection of visible light"/>
    <property type="evidence" value="ECO:0007669"/>
    <property type="project" value="InterPro"/>
</dbReference>
<evidence type="ECO:0000259" key="6">
    <source>
        <dbReference type="PROSITE" id="PS50887"/>
    </source>
</evidence>
<dbReference type="PANTHER" id="PTHR46663:SF2">
    <property type="entry name" value="GGDEF DOMAIN-CONTAINING PROTEIN"/>
    <property type="match status" value="1"/>
</dbReference>
<keyword evidence="4" id="KW-0675">Receptor</keyword>
<evidence type="ECO:0000256" key="1">
    <source>
        <dbReference type="ARBA" id="ARBA00022543"/>
    </source>
</evidence>
<keyword evidence="2" id="KW-0716">Sensory transduction</keyword>
<dbReference type="PROSITE" id="PS50887">
    <property type="entry name" value="GGDEF"/>
    <property type="match status" value="1"/>
</dbReference>
<dbReference type="PANTHER" id="PTHR46663">
    <property type="entry name" value="DIGUANYLATE CYCLASE DGCT-RELATED"/>
    <property type="match status" value="1"/>
</dbReference>
<comment type="caution">
    <text evidence="7">The sequence shown here is derived from an EMBL/GenBank/DDBJ whole genome shotgun (WGS) entry which is preliminary data.</text>
</comment>
<dbReference type="InterPro" id="IPR043128">
    <property type="entry name" value="Rev_trsase/Diguanyl_cyclase"/>
</dbReference>
<feature type="domain" description="GGDEF" evidence="6">
    <location>
        <begin position="589"/>
        <end position="717"/>
    </location>
</feature>
<dbReference type="InterPro" id="IPR013515">
    <property type="entry name" value="Phytochrome_cen-reg"/>
</dbReference>
<dbReference type="Gene3D" id="3.30.70.270">
    <property type="match status" value="1"/>
</dbReference>
<evidence type="ECO:0008006" key="9">
    <source>
        <dbReference type="Google" id="ProtNLM"/>
    </source>
</evidence>
<evidence type="ECO:0000313" key="7">
    <source>
        <dbReference type="EMBL" id="PWC06854.1"/>
    </source>
</evidence>
<dbReference type="Gene3D" id="3.30.450.40">
    <property type="match status" value="1"/>
</dbReference>
<keyword evidence="3" id="KW-0157">Chromophore</keyword>
<sequence length="717" mass="76356">MPRWRCSNPNSGFSHARVAGGYRAMSAGVGRVGGCSRPSEYGKALMSATIAGHVSAETGRTIADAAELLRLEQCAQEPIRTPGSIQPHGALMALDPLTFVVRIASSNCQEIMGTASAVLGLSLTEIAGAAFEREVRASVAAAPAELNPLSLAIGERSFDAIVHTVDGFVIVELEPVLSTPSTLSTSALNALIHRLTLSKAVRDLRADTAAGLRKLTGFDRVMVYHFHPDGHGEILADDHADGMESYGGLHFPASDIPAQARELYLTKLSRAIVGTSRSSVELVTDAEEPVQFRLDLSNAELRSVSPHHLQFMSNMGQESTLSISMVRHGQLIGMITCAHRGVLRIPFLLRSGLEVLANHVALQLSALERVAQLTRQVAIRSTRSQLMSELAAAGDLAESLVRGRVTVRDVISADGVSVRIGGVSATAGDVPDEIEHLIAHAERTSPGEPFASDAIAVEHPDLAAIGATSAGVLVVSIGGNGDYLAFFRNEILRNVHWLGDQSSTNRETVLSPRTSFSSWTDSVTDTAEPWGELVLEAVELARDLEGALLRRAESNLARLALFDALTGLPNRRNLIAQLELALSSESTANQLSLLFIDLDGFKGVNDTYGHDVGDSLLTLVGQRIVSATRADDLVARLGGDEFVVLCELSGAEEAEAIASRVRRSIAAPITIGSVSLAMTASVGTTVAARETEASEMLQQADVEMYRAKARRRQRAGD</sequence>
<keyword evidence="8" id="KW-1185">Reference proteome</keyword>
<dbReference type="Proteomes" id="UP000244962">
    <property type="component" value="Unassembled WGS sequence"/>
</dbReference>
<evidence type="ECO:0000259" key="5">
    <source>
        <dbReference type="PROSITE" id="PS50046"/>
    </source>
</evidence>
<dbReference type="CDD" id="cd01949">
    <property type="entry name" value="GGDEF"/>
    <property type="match status" value="1"/>
</dbReference>
<dbReference type="Gene3D" id="3.30.450.20">
    <property type="entry name" value="PAS domain"/>
    <property type="match status" value="1"/>
</dbReference>
<gene>
    <name evidence="7" type="ORF">DF223_09545</name>
</gene>
<dbReference type="InterPro" id="IPR029016">
    <property type="entry name" value="GAF-like_dom_sf"/>
</dbReference>
<dbReference type="InterPro" id="IPR035965">
    <property type="entry name" value="PAS-like_dom_sf"/>
</dbReference>
<dbReference type="AlphaFoldDB" id="A0A2U1TDA5"/>
<dbReference type="Gene3D" id="3.30.450.270">
    <property type="match status" value="1"/>
</dbReference>
<dbReference type="InterPro" id="IPR052163">
    <property type="entry name" value="DGC-Regulatory_Protein"/>
</dbReference>
<evidence type="ECO:0000313" key="8">
    <source>
        <dbReference type="Proteomes" id="UP000244962"/>
    </source>
</evidence>
<dbReference type="InterPro" id="IPR016132">
    <property type="entry name" value="Phyto_chromo_attachment"/>
</dbReference>
<dbReference type="InterPro" id="IPR003018">
    <property type="entry name" value="GAF"/>
</dbReference>
<dbReference type="Pfam" id="PF00990">
    <property type="entry name" value="GGDEF"/>
    <property type="match status" value="1"/>
</dbReference>
<reference evidence="8" key="1">
    <citation type="submission" date="2018-04" db="EMBL/GenBank/DDBJ databases">
        <authorList>
            <person name="Liu S."/>
            <person name="Wang Z."/>
            <person name="Li J."/>
        </authorList>
    </citation>
    <scope>NUCLEOTIDE SEQUENCE [LARGE SCALE GENOMIC DNA]</scope>
    <source>
        <strain evidence="8">622</strain>
    </source>
</reference>
<dbReference type="PROSITE" id="PS50046">
    <property type="entry name" value="PHYTOCHROME_2"/>
    <property type="match status" value="1"/>
</dbReference>
<dbReference type="SMART" id="SM00267">
    <property type="entry name" value="GGDEF"/>
    <property type="match status" value="1"/>
</dbReference>
<keyword evidence="1" id="KW-0600">Photoreceptor protein</keyword>
<dbReference type="SUPFAM" id="SSF55073">
    <property type="entry name" value="Nucleotide cyclase"/>
    <property type="match status" value="1"/>
</dbReference>